<dbReference type="Proteomes" id="UP000314294">
    <property type="component" value="Unassembled WGS sequence"/>
</dbReference>
<gene>
    <name evidence="2" type="ORF">EYF80_031532</name>
</gene>
<keyword evidence="3" id="KW-1185">Reference proteome</keyword>
<evidence type="ECO:0000313" key="3">
    <source>
        <dbReference type="Proteomes" id="UP000314294"/>
    </source>
</evidence>
<comment type="caution">
    <text evidence="2">The sequence shown here is derived from an EMBL/GenBank/DDBJ whole genome shotgun (WGS) entry which is preliminary data.</text>
</comment>
<accession>A0A4Z2GY83</accession>
<feature type="region of interest" description="Disordered" evidence="1">
    <location>
        <begin position="1"/>
        <end position="62"/>
    </location>
</feature>
<sequence>MPDRHEATLKKSPDCRYGNGKNNVSSTRKKKSTKIKSHQSFGGITNNGAGRAGGGRRAARLG</sequence>
<proteinExistence type="predicted"/>
<reference evidence="2 3" key="1">
    <citation type="submission" date="2019-03" db="EMBL/GenBank/DDBJ databases">
        <title>First draft genome of Liparis tanakae, snailfish: a comprehensive survey of snailfish specific genes.</title>
        <authorList>
            <person name="Kim W."/>
            <person name="Song I."/>
            <person name="Jeong J.-H."/>
            <person name="Kim D."/>
            <person name="Kim S."/>
            <person name="Ryu S."/>
            <person name="Song J.Y."/>
            <person name="Lee S.K."/>
        </authorList>
    </citation>
    <scope>NUCLEOTIDE SEQUENCE [LARGE SCALE GENOMIC DNA]</scope>
    <source>
        <tissue evidence="2">Muscle</tissue>
    </source>
</reference>
<dbReference type="EMBL" id="SRLO01000385">
    <property type="protein sequence ID" value="TNN58230.1"/>
    <property type="molecule type" value="Genomic_DNA"/>
</dbReference>
<name>A0A4Z2GY83_9TELE</name>
<dbReference type="AlphaFoldDB" id="A0A4Z2GY83"/>
<evidence type="ECO:0000256" key="1">
    <source>
        <dbReference type="SAM" id="MobiDB-lite"/>
    </source>
</evidence>
<organism evidence="2 3">
    <name type="scientific">Liparis tanakae</name>
    <name type="common">Tanaka's snailfish</name>
    <dbReference type="NCBI Taxonomy" id="230148"/>
    <lineage>
        <taxon>Eukaryota</taxon>
        <taxon>Metazoa</taxon>
        <taxon>Chordata</taxon>
        <taxon>Craniata</taxon>
        <taxon>Vertebrata</taxon>
        <taxon>Euteleostomi</taxon>
        <taxon>Actinopterygii</taxon>
        <taxon>Neopterygii</taxon>
        <taxon>Teleostei</taxon>
        <taxon>Neoteleostei</taxon>
        <taxon>Acanthomorphata</taxon>
        <taxon>Eupercaria</taxon>
        <taxon>Perciformes</taxon>
        <taxon>Cottioidei</taxon>
        <taxon>Cottales</taxon>
        <taxon>Liparidae</taxon>
        <taxon>Liparis</taxon>
    </lineage>
</organism>
<protein>
    <submittedName>
        <fullName evidence="2">Uncharacterized protein</fullName>
    </submittedName>
</protein>
<evidence type="ECO:0000313" key="2">
    <source>
        <dbReference type="EMBL" id="TNN58230.1"/>
    </source>
</evidence>
<feature type="compositionally biased region" description="Basic residues" evidence="1">
    <location>
        <begin position="27"/>
        <end position="37"/>
    </location>
</feature>
<feature type="compositionally biased region" description="Basic and acidic residues" evidence="1">
    <location>
        <begin position="1"/>
        <end position="14"/>
    </location>
</feature>